<evidence type="ECO:0000313" key="8">
    <source>
        <dbReference type="Proteomes" id="UP000635245"/>
    </source>
</evidence>
<dbReference type="AlphaFoldDB" id="A0A934QMR4"/>
<dbReference type="EMBL" id="JAENJH010000001">
    <property type="protein sequence ID" value="MBK1783260.1"/>
    <property type="molecule type" value="Genomic_DNA"/>
</dbReference>
<keyword evidence="8" id="KW-1185">Reference proteome</keyword>
<evidence type="ECO:0000256" key="3">
    <source>
        <dbReference type="ARBA" id="ARBA00023027"/>
    </source>
</evidence>
<accession>A0A934QMR4</accession>
<evidence type="ECO:0000256" key="1">
    <source>
        <dbReference type="ARBA" id="ARBA00005854"/>
    </source>
</evidence>
<dbReference type="PANTHER" id="PTHR10996">
    <property type="entry name" value="2-HYDROXYACID DEHYDROGENASE-RELATED"/>
    <property type="match status" value="1"/>
</dbReference>
<dbReference type="Proteomes" id="UP000635245">
    <property type="component" value="Unassembled WGS sequence"/>
</dbReference>
<dbReference type="PANTHER" id="PTHR10996:SF178">
    <property type="entry name" value="2-HYDROXYACID DEHYDROGENASE YGL185C-RELATED"/>
    <property type="match status" value="1"/>
</dbReference>
<dbReference type="GO" id="GO:0051287">
    <property type="term" value="F:NAD binding"/>
    <property type="evidence" value="ECO:0007669"/>
    <property type="project" value="InterPro"/>
</dbReference>
<dbReference type="GO" id="GO:0016618">
    <property type="term" value="F:hydroxypyruvate reductase [NAD(P)H] activity"/>
    <property type="evidence" value="ECO:0007669"/>
    <property type="project" value="TreeGrafter"/>
</dbReference>
<dbReference type="InterPro" id="IPR006140">
    <property type="entry name" value="D-isomer_DH_NAD-bd"/>
</dbReference>
<evidence type="ECO:0000259" key="6">
    <source>
        <dbReference type="Pfam" id="PF02826"/>
    </source>
</evidence>
<organism evidence="7 8">
    <name type="scientific">Prauserella cavernicola</name>
    <dbReference type="NCBI Taxonomy" id="2800127"/>
    <lineage>
        <taxon>Bacteria</taxon>
        <taxon>Bacillati</taxon>
        <taxon>Actinomycetota</taxon>
        <taxon>Actinomycetes</taxon>
        <taxon>Pseudonocardiales</taxon>
        <taxon>Pseudonocardiaceae</taxon>
        <taxon>Prauserella</taxon>
    </lineage>
</organism>
<dbReference type="InterPro" id="IPR036291">
    <property type="entry name" value="NAD(P)-bd_dom_sf"/>
</dbReference>
<sequence length="328" mass="35157">MRILLTDPILSRFAAELSHDGTDGHDWELLAGRPDAEIEDRLREADVLVASRMTPAMAKAAERLRLVHVTGAGYDRIPLDDLAPGVTVCNTFHHGRSIAEHVVMASVLLSRRVLRADRLLRQGVWESVAVDPSVRLGGTLAGRTVGVVGLGEIGRQVVRTTTALGMRARATRRNPDAPLPPGLDLDRVDGDDALGDLLEASDVVVLTVPLSAATRGLIDADALRRMRSDAILINVARGPIVDEDALYDALSEGRLGGAALDVWWSHPKDGGGARGYTRPFHELENVLLTPHHSGHTLETFTGRAGEIAANIAKLAEGEALTNVVRSPV</sequence>
<dbReference type="Pfam" id="PF02826">
    <property type="entry name" value="2-Hacid_dh_C"/>
    <property type="match status" value="1"/>
</dbReference>
<dbReference type="InterPro" id="IPR029753">
    <property type="entry name" value="D-isomer_DH_CS"/>
</dbReference>
<gene>
    <name evidence="7" type="ORF">JHE00_02905</name>
</gene>
<keyword evidence="3" id="KW-0520">NAD</keyword>
<dbReference type="Pfam" id="PF00389">
    <property type="entry name" value="2-Hacid_dh"/>
    <property type="match status" value="1"/>
</dbReference>
<comment type="caution">
    <text evidence="7">The sequence shown here is derived from an EMBL/GenBank/DDBJ whole genome shotgun (WGS) entry which is preliminary data.</text>
</comment>
<dbReference type="SUPFAM" id="SSF52283">
    <property type="entry name" value="Formate/glycerate dehydrogenase catalytic domain-like"/>
    <property type="match status" value="1"/>
</dbReference>
<dbReference type="InterPro" id="IPR050223">
    <property type="entry name" value="D-isomer_2-hydroxyacid_DH"/>
</dbReference>
<reference evidence="7" key="1">
    <citation type="submission" date="2020-12" db="EMBL/GenBank/DDBJ databases">
        <title>Prauserella sp. ASG 168, a novel actinomycete isolated from cave rock.</title>
        <authorList>
            <person name="Suriyachadkun C."/>
        </authorList>
    </citation>
    <scope>NUCLEOTIDE SEQUENCE</scope>
    <source>
        <strain evidence="7">ASG 168</strain>
    </source>
</reference>
<protein>
    <submittedName>
        <fullName evidence="7">Hydroxyacid dehydrogenase</fullName>
    </submittedName>
</protein>
<feature type="domain" description="D-isomer specific 2-hydroxyacid dehydrogenase catalytic" evidence="5">
    <location>
        <begin position="3"/>
        <end position="324"/>
    </location>
</feature>
<proteinExistence type="inferred from homology"/>
<name>A0A934QMR4_9PSEU</name>
<comment type="similarity">
    <text evidence="1 4">Belongs to the D-isomer specific 2-hydroxyacid dehydrogenase family.</text>
</comment>
<dbReference type="SUPFAM" id="SSF51735">
    <property type="entry name" value="NAD(P)-binding Rossmann-fold domains"/>
    <property type="match status" value="1"/>
</dbReference>
<dbReference type="InterPro" id="IPR006139">
    <property type="entry name" value="D-isomer_2_OHA_DH_cat_dom"/>
</dbReference>
<dbReference type="GO" id="GO:0005829">
    <property type="term" value="C:cytosol"/>
    <property type="evidence" value="ECO:0007669"/>
    <property type="project" value="TreeGrafter"/>
</dbReference>
<dbReference type="CDD" id="cd12165">
    <property type="entry name" value="2-Hacid_dh_6"/>
    <property type="match status" value="1"/>
</dbReference>
<evidence type="ECO:0000313" key="7">
    <source>
        <dbReference type="EMBL" id="MBK1783260.1"/>
    </source>
</evidence>
<evidence type="ECO:0000256" key="4">
    <source>
        <dbReference type="RuleBase" id="RU003719"/>
    </source>
</evidence>
<dbReference type="RefSeq" id="WP_200314435.1">
    <property type="nucleotide sequence ID" value="NZ_JAENJH010000001.1"/>
</dbReference>
<feature type="domain" description="D-isomer specific 2-hydroxyacid dehydrogenase NAD-binding" evidence="6">
    <location>
        <begin position="107"/>
        <end position="292"/>
    </location>
</feature>
<evidence type="ECO:0000259" key="5">
    <source>
        <dbReference type="Pfam" id="PF00389"/>
    </source>
</evidence>
<keyword evidence="2 4" id="KW-0560">Oxidoreductase</keyword>
<evidence type="ECO:0000256" key="2">
    <source>
        <dbReference type="ARBA" id="ARBA00023002"/>
    </source>
</evidence>
<dbReference type="PROSITE" id="PS00671">
    <property type="entry name" value="D_2_HYDROXYACID_DH_3"/>
    <property type="match status" value="1"/>
</dbReference>
<dbReference type="GO" id="GO:0030267">
    <property type="term" value="F:glyoxylate reductase (NADPH) activity"/>
    <property type="evidence" value="ECO:0007669"/>
    <property type="project" value="TreeGrafter"/>
</dbReference>
<dbReference type="Gene3D" id="3.40.50.720">
    <property type="entry name" value="NAD(P)-binding Rossmann-like Domain"/>
    <property type="match status" value="2"/>
</dbReference>